<proteinExistence type="predicted"/>
<dbReference type="KEGG" id="emo:DM558_05260"/>
<feature type="transmembrane region" description="Helical" evidence="1">
    <location>
        <begin position="50"/>
        <end position="83"/>
    </location>
</feature>
<reference evidence="3" key="1">
    <citation type="submission" date="2018-06" db="EMBL/GenBank/DDBJ databases">
        <title>Complete genome of Pseudomonas insecticola strain QZS01.</title>
        <authorList>
            <person name="Wang J."/>
            <person name="Su Q."/>
        </authorList>
    </citation>
    <scope>NUCLEOTIDE SEQUENCE [LARGE SCALE GENOMIC DNA]</scope>
    <source>
        <strain evidence="3">QZS01</strain>
    </source>
</reference>
<organism evidence="2 3">
    <name type="scientific">Entomomonas moraniae</name>
    <dbReference type="NCBI Taxonomy" id="2213226"/>
    <lineage>
        <taxon>Bacteria</taxon>
        <taxon>Pseudomonadati</taxon>
        <taxon>Pseudomonadota</taxon>
        <taxon>Gammaproteobacteria</taxon>
        <taxon>Pseudomonadales</taxon>
        <taxon>Pseudomonadaceae</taxon>
        <taxon>Entomomonas</taxon>
    </lineage>
</organism>
<evidence type="ECO:0000313" key="2">
    <source>
        <dbReference type="EMBL" id="AZS50218.1"/>
    </source>
</evidence>
<dbReference type="EMBL" id="CP029822">
    <property type="protein sequence ID" value="AZS50218.1"/>
    <property type="molecule type" value="Genomic_DNA"/>
</dbReference>
<evidence type="ECO:0000256" key="1">
    <source>
        <dbReference type="SAM" id="Phobius"/>
    </source>
</evidence>
<evidence type="ECO:0000313" key="3">
    <source>
        <dbReference type="Proteomes" id="UP000273143"/>
    </source>
</evidence>
<keyword evidence="1" id="KW-0472">Membrane</keyword>
<dbReference type="RefSeq" id="WP_127162411.1">
    <property type="nucleotide sequence ID" value="NZ_CP029822.1"/>
</dbReference>
<keyword evidence="1" id="KW-1133">Transmembrane helix</keyword>
<protein>
    <submittedName>
        <fullName evidence="2">DUF3742 family protein</fullName>
    </submittedName>
</protein>
<dbReference type="Pfam" id="PF12553">
    <property type="entry name" value="DUF3742"/>
    <property type="match status" value="1"/>
</dbReference>
<gene>
    <name evidence="2" type="ORF">DM558_05260</name>
</gene>
<sequence length="124" mass="14223">MTTYTQSIWQKVRQLFSRGFEKVTAKEVSITNAARSKLSGLGYGLTKIVFFIIKLAVLLVLAWFALWLLLFMVIAGVIGFFVFKKKLKDYANMAQMQGQTFQEEVYKKTGKRSYTFDNQGNIVD</sequence>
<accession>A0A3S9XD26</accession>
<keyword evidence="3" id="KW-1185">Reference proteome</keyword>
<dbReference type="Proteomes" id="UP000273143">
    <property type="component" value="Chromosome"/>
</dbReference>
<dbReference type="AlphaFoldDB" id="A0A3S9XD26"/>
<keyword evidence="1" id="KW-0812">Transmembrane</keyword>
<name>A0A3S9XD26_9GAMM</name>
<dbReference type="InterPro" id="IPR022213">
    <property type="entry name" value="DUF3742"/>
</dbReference>